<dbReference type="Proteomes" id="UP000557307">
    <property type="component" value="Unassembled WGS sequence"/>
</dbReference>
<accession>A0A840TWA9</accession>
<gene>
    <name evidence="1" type="ORF">HNQ92_002611</name>
</gene>
<name>A0A840TWA9_9BACT</name>
<dbReference type="EMBL" id="JACHGF010000003">
    <property type="protein sequence ID" value="MBB5284468.1"/>
    <property type="molecule type" value="Genomic_DNA"/>
</dbReference>
<evidence type="ECO:0000313" key="1">
    <source>
        <dbReference type="EMBL" id="MBB5284468.1"/>
    </source>
</evidence>
<keyword evidence="2" id="KW-1185">Reference proteome</keyword>
<dbReference type="AlphaFoldDB" id="A0A840TWA9"/>
<sequence>MITVIKKYIGGPTSNGYSCDTYEVTIKVFGWVIFRREHQRR</sequence>
<evidence type="ECO:0000313" key="2">
    <source>
        <dbReference type="Proteomes" id="UP000557307"/>
    </source>
</evidence>
<comment type="caution">
    <text evidence="1">The sequence shown here is derived from an EMBL/GenBank/DDBJ whole genome shotgun (WGS) entry which is preliminary data.</text>
</comment>
<proteinExistence type="predicted"/>
<organism evidence="1 2">
    <name type="scientific">Rhabdobacter roseus</name>
    <dbReference type="NCBI Taxonomy" id="1655419"/>
    <lineage>
        <taxon>Bacteria</taxon>
        <taxon>Pseudomonadati</taxon>
        <taxon>Bacteroidota</taxon>
        <taxon>Cytophagia</taxon>
        <taxon>Cytophagales</taxon>
        <taxon>Cytophagaceae</taxon>
        <taxon>Rhabdobacter</taxon>
    </lineage>
</organism>
<reference evidence="1 2" key="1">
    <citation type="submission" date="2020-08" db="EMBL/GenBank/DDBJ databases">
        <title>Genomic Encyclopedia of Type Strains, Phase IV (KMG-IV): sequencing the most valuable type-strain genomes for metagenomic binning, comparative biology and taxonomic classification.</title>
        <authorList>
            <person name="Goeker M."/>
        </authorList>
    </citation>
    <scope>NUCLEOTIDE SEQUENCE [LARGE SCALE GENOMIC DNA]</scope>
    <source>
        <strain evidence="1 2">DSM 105074</strain>
    </source>
</reference>
<protein>
    <submittedName>
        <fullName evidence="1">Uncharacterized protein</fullName>
    </submittedName>
</protein>
<dbReference type="RefSeq" id="WP_281380745.1">
    <property type="nucleotide sequence ID" value="NZ_JACHGF010000003.1"/>
</dbReference>